<dbReference type="InterPro" id="IPR033469">
    <property type="entry name" value="CYTH-like_dom_sf"/>
</dbReference>
<protein>
    <submittedName>
        <fullName evidence="3">CYTH domain-containing protein</fullName>
    </submittedName>
</protein>
<accession>A0A7Y3SA67</accession>
<dbReference type="CDD" id="cd07891">
    <property type="entry name" value="CYTH-like_CthTTM-like_1"/>
    <property type="match status" value="1"/>
</dbReference>
<evidence type="ECO:0000313" key="4">
    <source>
        <dbReference type="Proteomes" id="UP000519972"/>
    </source>
</evidence>
<evidence type="ECO:0000313" key="3">
    <source>
        <dbReference type="EMBL" id="NNU39919.1"/>
    </source>
</evidence>
<evidence type="ECO:0000259" key="2">
    <source>
        <dbReference type="PROSITE" id="PS51707"/>
    </source>
</evidence>
<dbReference type="Proteomes" id="UP000519972">
    <property type="component" value="Unassembled WGS sequence"/>
</dbReference>
<dbReference type="Gene3D" id="2.40.320.10">
    <property type="entry name" value="Hypothetical Protein Pfu-838710-001"/>
    <property type="match status" value="1"/>
</dbReference>
<dbReference type="PROSITE" id="PS51707">
    <property type="entry name" value="CYTH"/>
    <property type="match status" value="1"/>
</dbReference>
<dbReference type="InterPro" id="IPR012042">
    <property type="entry name" value="NeuTTM/CthTTM-like"/>
</dbReference>
<dbReference type="RefSeq" id="WP_171377642.1">
    <property type="nucleotide sequence ID" value="NZ_JABFCN010000048.1"/>
</dbReference>
<comment type="caution">
    <text evidence="3">The sequence shown here is derived from an EMBL/GenBank/DDBJ whole genome shotgun (WGS) entry which is preliminary data.</text>
</comment>
<evidence type="ECO:0000256" key="1">
    <source>
        <dbReference type="PIRSR" id="PIRSR016487-1"/>
    </source>
</evidence>
<feature type="domain" description="CYTH" evidence="2">
    <location>
        <begin position="2"/>
        <end position="152"/>
    </location>
</feature>
<keyword evidence="4" id="KW-1185">Reference proteome</keyword>
<sequence length="170" mass="19281">MTAEIERKYLVVNDSWRDHASKGAAFCQGYLLARKNRFVRVRIIDKASAVLTVKLRTGRLRREEFEYEIPYPDALEMIAFATSVVDKTRYEVKHCGCLWEVDVYGGVHNGLVIAEIELADESDQPPYPPWLGPEVTGNAAFSNRTLAMFARRNEYGSRNMSKPQPAGQLP</sequence>
<proteinExistence type="predicted"/>
<dbReference type="SUPFAM" id="SSF55154">
    <property type="entry name" value="CYTH-like phosphatases"/>
    <property type="match status" value="1"/>
</dbReference>
<dbReference type="Pfam" id="PF01928">
    <property type="entry name" value="CYTH"/>
    <property type="match status" value="1"/>
</dbReference>
<dbReference type="SMART" id="SM01118">
    <property type="entry name" value="CYTH"/>
    <property type="match status" value="1"/>
</dbReference>
<dbReference type="PANTHER" id="PTHR40114">
    <property type="entry name" value="SLR0698 PROTEIN"/>
    <property type="match status" value="1"/>
</dbReference>
<dbReference type="InterPro" id="IPR023577">
    <property type="entry name" value="CYTH_domain"/>
</dbReference>
<organism evidence="3 4">
    <name type="scientific">Rhizobium sophorae</name>
    <dbReference type="NCBI Taxonomy" id="1535242"/>
    <lineage>
        <taxon>Bacteria</taxon>
        <taxon>Pseudomonadati</taxon>
        <taxon>Pseudomonadota</taxon>
        <taxon>Alphaproteobacteria</taxon>
        <taxon>Hyphomicrobiales</taxon>
        <taxon>Rhizobiaceae</taxon>
        <taxon>Rhizobium/Agrobacterium group</taxon>
        <taxon>Rhizobium</taxon>
    </lineage>
</organism>
<name>A0A7Y3SA67_9HYPH</name>
<gene>
    <name evidence="3" type="ORF">G9X64_26280</name>
</gene>
<reference evidence="3 4" key="1">
    <citation type="submission" date="2020-02" db="EMBL/GenBank/DDBJ databases">
        <authorList>
            <person name="Sun Q."/>
        </authorList>
    </citation>
    <scope>NUCLEOTIDE SEQUENCE [LARGE SCALE GENOMIC DNA]</scope>
    <source>
        <strain evidence="3 4">CCBAU 03386</strain>
    </source>
</reference>
<dbReference type="AlphaFoldDB" id="A0A7Y3SA67"/>
<dbReference type="PIRSF" id="PIRSF016487">
    <property type="entry name" value="CYTH_UCP016487"/>
    <property type="match status" value="1"/>
</dbReference>
<feature type="active site" description="Proton acceptor" evidence="1">
    <location>
        <position position="30"/>
    </location>
</feature>
<dbReference type="EMBL" id="JABFCN010000048">
    <property type="protein sequence ID" value="NNU39919.1"/>
    <property type="molecule type" value="Genomic_DNA"/>
</dbReference>
<dbReference type="PANTHER" id="PTHR40114:SF1">
    <property type="entry name" value="SLR0698 PROTEIN"/>
    <property type="match status" value="1"/>
</dbReference>